<dbReference type="PANTHER" id="PTHR45663:SF15">
    <property type="entry name" value="THIOREDOXIN Y1, CHLOROPLASTIC"/>
    <property type="match status" value="1"/>
</dbReference>
<name>A0ABD1ZGA1_9MARC</name>
<dbReference type="Proteomes" id="UP001605036">
    <property type="component" value="Unassembled WGS sequence"/>
</dbReference>
<dbReference type="PANTHER" id="PTHR45663">
    <property type="entry name" value="GEO12009P1"/>
    <property type="match status" value="1"/>
</dbReference>
<feature type="domain" description="Thioredoxin" evidence="2">
    <location>
        <begin position="31"/>
        <end position="153"/>
    </location>
</feature>
<accession>A0ABD1ZGA1</accession>
<dbReference type="InterPro" id="IPR013766">
    <property type="entry name" value="Thioredoxin_domain"/>
</dbReference>
<gene>
    <name evidence="3" type="ORF">R1flu_018531</name>
</gene>
<sequence length="153" mass="16884">MEGLAALRQVVTPTTSFVRSFQPQESRVRVGNVLRFAPTFRRNSSLGHVQLDRRSVALKATRTFTSFDDMIASSDLPILVEFYAAWCGPCQVMEPILREIAPAISGRIRFVKIDTEKYPAVASPYGIGALPTFILSVDGKPVDRLVKLSLSAI</sequence>
<dbReference type="PROSITE" id="PS51352">
    <property type="entry name" value="THIOREDOXIN_2"/>
    <property type="match status" value="1"/>
</dbReference>
<dbReference type="PROSITE" id="PS00194">
    <property type="entry name" value="THIOREDOXIN_1"/>
    <property type="match status" value="1"/>
</dbReference>
<evidence type="ECO:0000313" key="3">
    <source>
        <dbReference type="EMBL" id="KAL2650403.1"/>
    </source>
</evidence>
<dbReference type="Gene3D" id="3.40.30.10">
    <property type="entry name" value="Glutaredoxin"/>
    <property type="match status" value="1"/>
</dbReference>
<dbReference type="AlphaFoldDB" id="A0ABD1ZGA1"/>
<dbReference type="Pfam" id="PF00085">
    <property type="entry name" value="Thioredoxin"/>
    <property type="match status" value="1"/>
</dbReference>
<dbReference type="PRINTS" id="PR00421">
    <property type="entry name" value="THIOREDOXIN"/>
</dbReference>
<organism evidence="3 4">
    <name type="scientific">Riccia fluitans</name>
    <dbReference type="NCBI Taxonomy" id="41844"/>
    <lineage>
        <taxon>Eukaryota</taxon>
        <taxon>Viridiplantae</taxon>
        <taxon>Streptophyta</taxon>
        <taxon>Embryophyta</taxon>
        <taxon>Marchantiophyta</taxon>
        <taxon>Marchantiopsida</taxon>
        <taxon>Marchantiidae</taxon>
        <taxon>Marchantiales</taxon>
        <taxon>Ricciaceae</taxon>
        <taxon>Riccia</taxon>
    </lineage>
</organism>
<evidence type="ECO:0000259" key="2">
    <source>
        <dbReference type="PROSITE" id="PS51352"/>
    </source>
</evidence>
<protein>
    <recommendedName>
        <fullName evidence="2">Thioredoxin domain-containing protein</fullName>
    </recommendedName>
</protein>
<proteinExistence type="predicted"/>
<dbReference type="InterPro" id="IPR036249">
    <property type="entry name" value="Thioredoxin-like_sf"/>
</dbReference>
<evidence type="ECO:0000313" key="4">
    <source>
        <dbReference type="Proteomes" id="UP001605036"/>
    </source>
</evidence>
<dbReference type="SUPFAM" id="SSF52833">
    <property type="entry name" value="Thioredoxin-like"/>
    <property type="match status" value="1"/>
</dbReference>
<keyword evidence="4" id="KW-1185">Reference proteome</keyword>
<dbReference type="InterPro" id="IPR017937">
    <property type="entry name" value="Thioredoxin_CS"/>
</dbReference>
<dbReference type="CDD" id="cd02947">
    <property type="entry name" value="TRX_family"/>
    <property type="match status" value="1"/>
</dbReference>
<keyword evidence="1" id="KW-1015">Disulfide bond</keyword>
<comment type="caution">
    <text evidence="3">The sequence shown here is derived from an EMBL/GenBank/DDBJ whole genome shotgun (WGS) entry which is preliminary data.</text>
</comment>
<evidence type="ECO:0000256" key="1">
    <source>
        <dbReference type="ARBA" id="ARBA00023157"/>
    </source>
</evidence>
<dbReference type="EMBL" id="JBHFFA010000001">
    <property type="protein sequence ID" value="KAL2650403.1"/>
    <property type="molecule type" value="Genomic_DNA"/>
</dbReference>
<reference evidence="3 4" key="1">
    <citation type="submission" date="2024-09" db="EMBL/GenBank/DDBJ databases">
        <title>Chromosome-scale assembly of Riccia fluitans.</title>
        <authorList>
            <person name="Paukszto L."/>
            <person name="Sawicki J."/>
            <person name="Karawczyk K."/>
            <person name="Piernik-Szablinska J."/>
            <person name="Szczecinska M."/>
            <person name="Mazdziarz M."/>
        </authorList>
    </citation>
    <scope>NUCLEOTIDE SEQUENCE [LARGE SCALE GENOMIC DNA]</scope>
    <source>
        <strain evidence="3">Rf_01</strain>
        <tissue evidence="3">Aerial parts of the thallus</tissue>
    </source>
</reference>